<feature type="transmembrane region" description="Helical" evidence="1">
    <location>
        <begin position="19"/>
        <end position="36"/>
    </location>
</feature>
<organism evidence="2">
    <name type="scientific">Brassica napus</name>
    <name type="common">Rape</name>
    <dbReference type="NCBI Taxonomy" id="3708"/>
    <lineage>
        <taxon>Eukaryota</taxon>
        <taxon>Viridiplantae</taxon>
        <taxon>Streptophyta</taxon>
        <taxon>Embryophyta</taxon>
        <taxon>Tracheophyta</taxon>
        <taxon>Spermatophyta</taxon>
        <taxon>Magnoliopsida</taxon>
        <taxon>eudicotyledons</taxon>
        <taxon>Gunneridae</taxon>
        <taxon>Pentapetalae</taxon>
        <taxon>rosids</taxon>
        <taxon>malvids</taxon>
        <taxon>Brassicales</taxon>
        <taxon>Brassicaceae</taxon>
        <taxon>Brassiceae</taxon>
        <taxon>Brassica</taxon>
    </lineage>
</organism>
<dbReference type="Proteomes" id="UP001295469">
    <property type="component" value="Chromosome A09"/>
</dbReference>
<evidence type="ECO:0000256" key="1">
    <source>
        <dbReference type="SAM" id="Phobius"/>
    </source>
</evidence>
<feature type="non-terminal residue" evidence="2">
    <location>
        <position position="1"/>
    </location>
</feature>
<keyword evidence="1" id="KW-0812">Transmembrane</keyword>
<reference evidence="2" key="1">
    <citation type="submission" date="2021-01" db="EMBL/GenBank/DDBJ databases">
        <authorList>
            <consortium name="Genoscope - CEA"/>
            <person name="William W."/>
        </authorList>
    </citation>
    <scope>NUCLEOTIDE SEQUENCE</scope>
</reference>
<dbReference type="AlphaFoldDB" id="A0A816NXS9"/>
<keyword evidence="1" id="KW-0472">Membrane</keyword>
<sequence length="92" mass="10962">TCINGDLGLWNVLVSSLEIIKSFVSNLVFVFFLVVLRHDWRFVLRWTVFFFLYSFVFIFLLPLYLKLTAQRVSKFRELLALAHLSKMYHSKV</sequence>
<dbReference type="EMBL" id="HG994363">
    <property type="protein sequence ID" value="CAF2041734.1"/>
    <property type="molecule type" value="Genomic_DNA"/>
</dbReference>
<protein>
    <submittedName>
        <fullName evidence="2">(rape) hypothetical protein</fullName>
    </submittedName>
</protein>
<gene>
    <name evidence="2" type="ORF">DARMORV10_A09P22540.1</name>
</gene>
<accession>A0A816NXS9</accession>
<name>A0A816NXS9_BRANA</name>
<evidence type="ECO:0000313" key="2">
    <source>
        <dbReference type="EMBL" id="CAF2041734.1"/>
    </source>
</evidence>
<keyword evidence="1" id="KW-1133">Transmembrane helix</keyword>
<feature type="transmembrane region" description="Helical" evidence="1">
    <location>
        <begin position="43"/>
        <end position="65"/>
    </location>
</feature>
<proteinExistence type="predicted"/>